<dbReference type="RefSeq" id="WP_204031271.1">
    <property type="nucleotide sequence ID" value="NZ_BOOW01000043.1"/>
</dbReference>
<gene>
    <name evidence="2" type="ORF">Ssi02_64860</name>
</gene>
<name>A0A919V8L3_9ACTN</name>
<proteinExistence type="predicted"/>
<organism evidence="2 3">
    <name type="scientific">Sinosporangium siamense</name>
    <dbReference type="NCBI Taxonomy" id="1367973"/>
    <lineage>
        <taxon>Bacteria</taxon>
        <taxon>Bacillati</taxon>
        <taxon>Actinomycetota</taxon>
        <taxon>Actinomycetes</taxon>
        <taxon>Streptosporangiales</taxon>
        <taxon>Streptosporangiaceae</taxon>
        <taxon>Sinosporangium</taxon>
    </lineage>
</organism>
<keyword evidence="3" id="KW-1185">Reference proteome</keyword>
<dbReference type="EMBL" id="BOOW01000043">
    <property type="protein sequence ID" value="GII96255.1"/>
    <property type="molecule type" value="Genomic_DNA"/>
</dbReference>
<sequence>MLADLLALSLVTWHFLVRAAVVLKFTVLKITMLRIVLLKVALMNILLLKIVLLKIVLLKIVVLEVGMQDLVVLELLPLEQCGELSGVLGVEAEHHPGAAPRVVDRVGDVAGHGLRAVLTTPAAGGTPMCPPAFELGSGTLGAGGEFWIAHGCCSRLRS</sequence>
<keyword evidence="1" id="KW-0812">Transmembrane</keyword>
<evidence type="ECO:0000256" key="1">
    <source>
        <dbReference type="SAM" id="Phobius"/>
    </source>
</evidence>
<accession>A0A919V8L3</accession>
<comment type="caution">
    <text evidence="2">The sequence shown here is derived from an EMBL/GenBank/DDBJ whole genome shotgun (WGS) entry which is preliminary data.</text>
</comment>
<keyword evidence="1" id="KW-0472">Membrane</keyword>
<feature type="transmembrane region" description="Helical" evidence="1">
    <location>
        <begin position="35"/>
        <end position="57"/>
    </location>
</feature>
<evidence type="ECO:0000313" key="2">
    <source>
        <dbReference type="EMBL" id="GII96255.1"/>
    </source>
</evidence>
<keyword evidence="1" id="KW-1133">Transmembrane helix</keyword>
<evidence type="ECO:0000313" key="3">
    <source>
        <dbReference type="Proteomes" id="UP000606172"/>
    </source>
</evidence>
<dbReference type="Proteomes" id="UP000606172">
    <property type="component" value="Unassembled WGS sequence"/>
</dbReference>
<reference evidence="2" key="1">
    <citation type="submission" date="2021-01" db="EMBL/GenBank/DDBJ databases">
        <title>Whole genome shotgun sequence of Sinosporangium siamense NBRC 109515.</title>
        <authorList>
            <person name="Komaki H."/>
            <person name="Tamura T."/>
        </authorList>
    </citation>
    <scope>NUCLEOTIDE SEQUENCE</scope>
    <source>
        <strain evidence="2">NBRC 109515</strain>
    </source>
</reference>
<protein>
    <submittedName>
        <fullName evidence="2">Uncharacterized protein</fullName>
    </submittedName>
</protein>
<dbReference type="AlphaFoldDB" id="A0A919V8L3"/>